<comment type="similarity">
    <text evidence="5">Belongs to the pyruvate, phosphate/water dikinase regulatory protein family. PDRP subfamily.</text>
</comment>
<reference evidence="8" key="2">
    <citation type="journal article" date="2018" name="Environ. Microbiol.">
        <title>Bloom of a denitrifying methanotroph, 'Candidatus Methylomirabilis limnetica', in a deep stratified lake.</title>
        <authorList>
            <person name="Graf J.S."/>
            <person name="Mayr M.J."/>
            <person name="Marchant H.K."/>
            <person name="Tienken D."/>
            <person name="Hach P.F."/>
            <person name="Brand A."/>
            <person name="Schubert C.J."/>
            <person name="Kuypers M.M."/>
            <person name="Milucka J."/>
        </authorList>
    </citation>
    <scope>NUCLEOTIDE SEQUENCE [LARGE SCALE GENOMIC DNA]</scope>
    <source>
        <strain evidence="8">Zug</strain>
    </source>
</reference>
<protein>
    <recommendedName>
        <fullName evidence="5">Putative pyruvate, phosphate dikinase regulatory protein</fullName>
        <shortName evidence="5">PPDK regulatory protein</shortName>
        <ecNumber evidence="5">2.7.11.32</ecNumber>
        <ecNumber evidence="5">2.7.4.27</ecNumber>
    </recommendedName>
</protein>
<dbReference type="InterPro" id="IPR005177">
    <property type="entry name" value="Kinase-pyrophosphorylase"/>
</dbReference>
<dbReference type="NCBIfam" id="NF003742">
    <property type="entry name" value="PRK05339.1"/>
    <property type="match status" value="1"/>
</dbReference>
<dbReference type="GO" id="GO:0005524">
    <property type="term" value="F:ATP binding"/>
    <property type="evidence" value="ECO:0007669"/>
    <property type="project" value="InterPro"/>
</dbReference>
<comment type="catalytic activity">
    <reaction evidence="5">
        <text>N(tele)-phospho-L-histidyl/O-phospho-L-threonyl-[pyruvate, phosphate dikinase] + phosphate + H(+) = N(tele)-phospho-L-histidyl/L-threonyl-[pyruvate, phosphate dikinase] + diphosphate</text>
        <dbReference type="Rhea" id="RHEA:43696"/>
        <dbReference type="Rhea" id="RHEA-COMP:10650"/>
        <dbReference type="Rhea" id="RHEA-COMP:10651"/>
        <dbReference type="ChEBI" id="CHEBI:15378"/>
        <dbReference type="ChEBI" id="CHEBI:30013"/>
        <dbReference type="ChEBI" id="CHEBI:33019"/>
        <dbReference type="ChEBI" id="CHEBI:43474"/>
        <dbReference type="ChEBI" id="CHEBI:61977"/>
        <dbReference type="ChEBI" id="CHEBI:83586"/>
        <dbReference type="EC" id="2.7.4.27"/>
    </reaction>
</comment>
<keyword evidence="8" id="KW-1185">Reference proteome</keyword>
<evidence type="ECO:0000256" key="2">
    <source>
        <dbReference type="ARBA" id="ARBA00022679"/>
    </source>
</evidence>
<accession>A0A2T4TWN2</accession>
<dbReference type="Proteomes" id="UP000241436">
    <property type="component" value="Unassembled WGS sequence"/>
</dbReference>
<keyword evidence="1 5" id="KW-0723">Serine/threonine-protein kinase</keyword>
<evidence type="ECO:0000256" key="5">
    <source>
        <dbReference type="HAMAP-Rule" id="MF_00921"/>
    </source>
</evidence>
<feature type="binding site" evidence="5">
    <location>
        <begin position="155"/>
        <end position="162"/>
    </location>
    <ligand>
        <name>ADP</name>
        <dbReference type="ChEBI" id="CHEBI:456216"/>
    </ligand>
</feature>
<dbReference type="EC" id="2.7.4.27" evidence="5"/>
<dbReference type="InterPro" id="IPR026565">
    <property type="entry name" value="PPDK_reg"/>
</dbReference>
<evidence type="ECO:0000313" key="7">
    <source>
        <dbReference type="EMBL" id="PTL35526.1"/>
    </source>
</evidence>
<keyword evidence="2 5" id="KW-0808">Transferase</keyword>
<dbReference type="OrthoDB" id="9782201at2"/>
<evidence type="ECO:0000256" key="3">
    <source>
        <dbReference type="ARBA" id="ARBA00022741"/>
    </source>
</evidence>
<evidence type="ECO:0000313" key="8">
    <source>
        <dbReference type="Proteomes" id="UP000241436"/>
    </source>
</evidence>
<dbReference type="AlphaFoldDB" id="A0A2T4TWN2"/>
<dbReference type="PANTHER" id="PTHR31756:SF3">
    <property type="entry name" value="PYRUVATE, PHOSPHATE DIKINASE REGULATORY PROTEIN 1, CHLOROPLASTIC"/>
    <property type="match status" value="1"/>
</dbReference>
<name>A0A2T4TWN2_9BACT</name>
<comment type="catalytic activity">
    <reaction evidence="5">
        <text>N(tele)-phospho-L-histidyl/L-threonyl-[pyruvate, phosphate dikinase] + ADP = N(tele)-phospho-L-histidyl/O-phospho-L-threonyl-[pyruvate, phosphate dikinase] + AMP + H(+)</text>
        <dbReference type="Rhea" id="RHEA:43692"/>
        <dbReference type="Rhea" id="RHEA-COMP:10650"/>
        <dbReference type="Rhea" id="RHEA-COMP:10651"/>
        <dbReference type="ChEBI" id="CHEBI:15378"/>
        <dbReference type="ChEBI" id="CHEBI:30013"/>
        <dbReference type="ChEBI" id="CHEBI:61977"/>
        <dbReference type="ChEBI" id="CHEBI:83586"/>
        <dbReference type="ChEBI" id="CHEBI:456215"/>
        <dbReference type="ChEBI" id="CHEBI:456216"/>
        <dbReference type="EC" id="2.7.11.32"/>
    </reaction>
</comment>
<feature type="region of interest" description="Disordered" evidence="6">
    <location>
        <begin position="274"/>
        <end position="294"/>
    </location>
</feature>
<dbReference type="RefSeq" id="WP_107563048.1">
    <property type="nucleotide sequence ID" value="NZ_NVQC01000023.1"/>
</dbReference>
<dbReference type="EC" id="2.7.11.32" evidence="5"/>
<dbReference type="EMBL" id="NVQC01000023">
    <property type="protein sequence ID" value="PTL35526.1"/>
    <property type="molecule type" value="Genomic_DNA"/>
</dbReference>
<organism evidence="7 8">
    <name type="scientific">Candidatus Methylomirabilis limnetica</name>
    <dbReference type="NCBI Taxonomy" id="2033718"/>
    <lineage>
        <taxon>Bacteria</taxon>
        <taxon>Candidatus Methylomirabilota</taxon>
        <taxon>Candidatus Methylomirabilia</taxon>
        <taxon>Candidatus Methylomirabilales</taxon>
        <taxon>Candidatus Methylomirabilaceae</taxon>
        <taxon>Candidatus Methylomirabilis</taxon>
    </lineage>
</organism>
<comment type="function">
    <text evidence="5">Bifunctional serine/threonine kinase and phosphorylase involved in the regulation of the pyruvate, phosphate dikinase (PPDK) by catalyzing its phosphorylation/dephosphorylation.</text>
</comment>
<dbReference type="GO" id="GO:0016776">
    <property type="term" value="F:phosphotransferase activity, phosphate group as acceptor"/>
    <property type="evidence" value="ECO:0007669"/>
    <property type="project" value="UniProtKB-UniRule"/>
</dbReference>
<dbReference type="Pfam" id="PF03618">
    <property type="entry name" value="Kinase-PPPase"/>
    <property type="match status" value="1"/>
</dbReference>
<evidence type="ECO:0000256" key="1">
    <source>
        <dbReference type="ARBA" id="ARBA00022527"/>
    </source>
</evidence>
<keyword evidence="3 5" id="KW-0547">Nucleotide-binding</keyword>
<proteinExistence type="inferred from homology"/>
<dbReference type="GO" id="GO:0004674">
    <property type="term" value="F:protein serine/threonine kinase activity"/>
    <property type="evidence" value="ECO:0007669"/>
    <property type="project" value="UniProtKB-UniRule"/>
</dbReference>
<keyword evidence="4 5" id="KW-0418">Kinase</keyword>
<evidence type="ECO:0000256" key="4">
    <source>
        <dbReference type="ARBA" id="ARBA00022777"/>
    </source>
</evidence>
<reference evidence="7 8" key="1">
    <citation type="submission" date="2017-09" db="EMBL/GenBank/DDBJ databases">
        <title>Bloom of a denitrifying methanotroph, Candidatus Methylomirabilis limnetica, in a deep stratified lake.</title>
        <authorList>
            <person name="Graf J.S."/>
            <person name="Marchant H.K."/>
            <person name="Tienken D."/>
            <person name="Hach P.F."/>
            <person name="Brand A."/>
            <person name="Schubert C.J."/>
            <person name="Kuypers M.M."/>
            <person name="Milucka J."/>
        </authorList>
    </citation>
    <scope>NUCLEOTIDE SEQUENCE [LARGE SCALE GENOMIC DNA]</scope>
    <source>
        <strain evidence="7 8">Zug</strain>
    </source>
</reference>
<dbReference type="GO" id="GO:0043531">
    <property type="term" value="F:ADP binding"/>
    <property type="evidence" value="ECO:0007669"/>
    <property type="project" value="UniProtKB-UniRule"/>
</dbReference>
<gene>
    <name evidence="7" type="ORF">CLG94_09665</name>
</gene>
<feature type="compositionally biased region" description="Basic residues" evidence="6">
    <location>
        <begin position="284"/>
        <end position="294"/>
    </location>
</feature>
<sequence>MNRSSSGGRYQIFIVSDATGATAELVVRAALAQFQVAEVEICRLPNIRTVGEVRRAIETAQANKGIIVHTLVSEELRHVLLREGRERGVETIDLIGPLLLRLSNQLCMPPLVQPGLFRQLGQESLQRIEAIEYTFKHDDGQDPLGLDRAEIVFVGVSRTSKTPLSLYLAGKGWRVANVPVILHLPLPGRLMTIDQGRIVGLIVGVERLVDLRRDRLERKLAPAAEAYAKVEDVRAELSYSRSLFRKAGWPVIDMSCKSIEEAASEVLTLVATPETPQPVERKGVGNRRKSGGSK</sequence>
<dbReference type="HAMAP" id="MF_00921">
    <property type="entry name" value="PDRP"/>
    <property type="match status" value="1"/>
</dbReference>
<keyword evidence="7" id="KW-0670">Pyruvate</keyword>
<evidence type="ECO:0000256" key="6">
    <source>
        <dbReference type="SAM" id="MobiDB-lite"/>
    </source>
</evidence>
<comment type="caution">
    <text evidence="7">The sequence shown here is derived from an EMBL/GenBank/DDBJ whole genome shotgun (WGS) entry which is preliminary data.</text>
</comment>
<dbReference type="PANTHER" id="PTHR31756">
    <property type="entry name" value="PYRUVATE, PHOSPHATE DIKINASE REGULATORY PROTEIN 1, CHLOROPLASTIC"/>
    <property type="match status" value="1"/>
</dbReference>